<sequence>MTLAIGNCSLRTERLLWREGCVLSCGLGDLDKPGCVPPSSSTILSRLVGQRVVTLDLLVLSSQPNNHLIIGRSNTRHLATRPVSSIVFHIFNEIEFAMTLGPKTIEIVTRLSILLNWWTSHSTRPCLLSLRGDLHLSQTNHKARTHALVYREEPVPLKVALCGNLVYCYAQINEITAARKAFLKTSTRGTKCSQSNIVAQYYGLERPARCLMKWAALGMFVLGQEVDAVSLVNVLPACASVGAWKGGKEVHGYALRSGLVEDVYVGNAVVDMYAKCGMMEEAKKVFDRMEVRDLVSWNAMVTGFSHSGKFDDALALFEKMWENEIELNVVTWSAVISGYAQRGLGFEAMGIFRKMMLSRSAPNVVTLVSLLSGCAAVGALIQGRETHGYAIKHIFNPPYGDSEEDIKVRNALIDMYAKCKSFDAANALFNLVLPEERDVVTWTVMIGGYSQHGDANESLKLFSRMLRGACIPNPFTISCCLVACARLSALRSGKQIHAYVIRNRFESAMLFVANCLIDMYSKCGDVDTARNVFNSMVQKNFISWTSLMTGYGMHGRGEEALQVFDRMQEAGFVPDGVTFVVVLYACSHSGMVDRGIKYFQSMQKEYGVIQGAEHYACMVDLLGRAGRLNEALDLIKGMPIEPSPIVWFTLLSACRTHGNVELGEYVTGRLLDLESQNDGSYTLLSNMYANAGRWKDVARVRSLMRITGIKKRPGCSWVQAKKGTASFFVGDRSNPQSLEIYELLANLIQRIKVLGYVPETSFALHDVDDEEKGDLLSEHSEKLALAYGILNSAPGTPIRITKNLRVCGDCHSAFTFISQIVDHEIILRDSSRFHHFKKGSCSCRGYW</sequence>
<accession>A0AAP0EPT5</accession>
<dbReference type="Pfam" id="PF01535">
    <property type="entry name" value="PPR"/>
    <property type="match status" value="2"/>
</dbReference>
<keyword evidence="1" id="KW-0677">Repeat</keyword>
<dbReference type="InterPro" id="IPR011990">
    <property type="entry name" value="TPR-like_helical_dom_sf"/>
</dbReference>
<dbReference type="InterPro" id="IPR046960">
    <property type="entry name" value="PPR_At4g14850-like_plant"/>
</dbReference>
<dbReference type="Gene3D" id="1.25.40.10">
    <property type="entry name" value="Tetratricopeptide repeat domain"/>
    <property type="match status" value="4"/>
</dbReference>
<dbReference type="GO" id="GO:0003723">
    <property type="term" value="F:RNA binding"/>
    <property type="evidence" value="ECO:0007669"/>
    <property type="project" value="InterPro"/>
</dbReference>
<dbReference type="NCBIfam" id="TIGR00756">
    <property type="entry name" value="PPR"/>
    <property type="match status" value="7"/>
</dbReference>
<feature type="repeat" description="PPR" evidence="2">
    <location>
        <begin position="293"/>
        <end position="327"/>
    </location>
</feature>
<dbReference type="FunFam" id="1.25.40.10:FF:000305">
    <property type="entry name" value="Pentatricopeptide repeat-containing protein mitochondrial"/>
    <property type="match status" value="1"/>
</dbReference>
<protein>
    <recommendedName>
        <fullName evidence="3">DYW domain-containing protein</fullName>
    </recommendedName>
</protein>
<feature type="repeat" description="PPR" evidence="2">
    <location>
        <begin position="262"/>
        <end position="292"/>
    </location>
</feature>
<evidence type="ECO:0000259" key="3">
    <source>
        <dbReference type="Pfam" id="PF14432"/>
    </source>
</evidence>
<feature type="repeat" description="PPR" evidence="2">
    <location>
        <begin position="438"/>
        <end position="472"/>
    </location>
</feature>
<dbReference type="SUPFAM" id="SSF48452">
    <property type="entry name" value="TPR-like"/>
    <property type="match status" value="1"/>
</dbReference>
<evidence type="ECO:0000256" key="1">
    <source>
        <dbReference type="ARBA" id="ARBA00022737"/>
    </source>
</evidence>
<dbReference type="PROSITE" id="PS51375">
    <property type="entry name" value="PPR"/>
    <property type="match status" value="5"/>
</dbReference>
<keyword evidence="5" id="KW-1185">Reference proteome</keyword>
<comment type="caution">
    <text evidence="4">The sequence shown here is derived from an EMBL/GenBank/DDBJ whole genome shotgun (WGS) entry which is preliminary data.</text>
</comment>
<dbReference type="InterPro" id="IPR046848">
    <property type="entry name" value="E_motif"/>
</dbReference>
<dbReference type="InterPro" id="IPR046849">
    <property type="entry name" value="E2_motif"/>
</dbReference>
<dbReference type="EMBL" id="JBBNAE010000009">
    <property type="protein sequence ID" value="KAK9096065.1"/>
    <property type="molecule type" value="Genomic_DNA"/>
</dbReference>
<gene>
    <name evidence="4" type="ORF">Sjap_021562</name>
</gene>
<dbReference type="Pfam" id="PF20430">
    <property type="entry name" value="Eplus_motif"/>
    <property type="match status" value="1"/>
</dbReference>
<dbReference type="Pfam" id="PF20431">
    <property type="entry name" value="E_motif"/>
    <property type="match status" value="1"/>
</dbReference>
<evidence type="ECO:0000256" key="2">
    <source>
        <dbReference type="PROSITE-ProRule" id="PRU00708"/>
    </source>
</evidence>
<evidence type="ECO:0000313" key="4">
    <source>
        <dbReference type="EMBL" id="KAK9096065.1"/>
    </source>
</evidence>
<organism evidence="4 5">
    <name type="scientific">Stephania japonica</name>
    <dbReference type="NCBI Taxonomy" id="461633"/>
    <lineage>
        <taxon>Eukaryota</taxon>
        <taxon>Viridiplantae</taxon>
        <taxon>Streptophyta</taxon>
        <taxon>Embryophyta</taxon>
        <taxon>Tracheophyta</taxon>
        <taxon>Spermatophyta</taxon>
        <taxon>Magnoliopsida</taxon>
        <taxon>Ranunculales</taxon>
        <taxon>Menispermaceae</taxon>
        <taxon>Menispermoideae</taxon>
        <taxon>Cissampelideae</taxon>
        <taxon>Stephania</taxon>
    </lineage>
</organism>
<dbReference type="AlphaFoldDB" id="A0AAP0EPT5"/>
<dbReference type="Pfam" id="PF14432">
    <property type="entry name" value="DYW_deaminase"/>
    <property type="match status" value="1"/>
</dbReference>
<feature type="domain" description="DYW" evidence="3">
    <location>
        <begin position="755"/>
        <end position="847"/>
    </location>
</feature>
<dbReference type="PANTHER" id="PTHR47926:SF445">
    <property type="entry name" value="DYW DOMAIN-CONTAINING PROTEIN"/>
    <property type="match status" value="1"/>
</dbReference>
<name>A0AAP0EPT5_9MAGN</name>
<dbReference type="InterPro" id="IPR032867">
    <property type="entry name" value="DYW_dom"/>
</dbReference>
<feature type="repeat" description="PPR" evidence="2">
    <location>
        <begin position="540"/>
        <end position="574"/>
    </location>
</feature>
<proteinExistence type="predicted"/>
<dbReference type="Proteomes" id="UP001417504">
    <property type="component" value="Unassembled WGS sequence"/>
</dbReference>
<feature type="repeat" description="PPR" evidence="2">
    <location>
        <begin position="328"/>
        <end position="362"/>
    </location>
</feature>
<dbReference type="PANTHER" id="PTHR47926">
    <property type="entry name" value="PENTATRICOPEPTIDE REPEAT-CONTAINING PROTEIN"/>
    <property type="match status" value="1"/>
</dbReference>
<evidence type="ECO:0000313" key="5">
    <source>
        <dbReference type="Proteomes" id="UP001417504"/>
    </source>
</evidence>
<dbReference type="GO" id="GO:0008270">
    <property type="term" value="F:zinc ion binding"/>
    <property type="evidence" value="ECO:0007669"/>
    <property type="project" value="InterPro"/>
</dbReference>
<dbReference type="GO" id="GO:0009451">
    <property type="term" value="P:RNA modification"/>
    <property type="evidence" value="ECO:0007669"/>
    <property type="project" value="InterPro"/>
</dbReference>
<reference evidence="4 5" key="1">
    <citation type="submission" date="2024-01" db="EMBL/GenBank/DDBJ databases">
        <title>Genome assemblies of Stephania.</title>
        <authorList>
            <person name="Yang L."/>
        </authorList>
    </citation>
    <scope>NUCLEOTIDE SEQUENCE [LARGE SCALE GENOMIC DNA]</scope>
    <source>
        <strain evidence="4">QJT</strain>
        <tissue evidence="4">Leaf</tissue>
    </source>
</reference>
<dbReference type="Pfam" id="PF13041">
    <property type="entry name" value="PPR_2"/>
    <property type="match status" value="3"/>
</dbReference>
<dbReference type="InterPro" id="IPR002885">
    <property type="entry name" value="PPR_rpt"/>
</dbReference>
<dbReference type="FunFam" id="1.25.40.10:FF:000348">
    <property type="entry name" value="Pentatricopeptide repeat-containing protein chloroplastic"/>
    <property type="match status" value="1"/>
</dbReference>